<comment type="caution">
    <text evidence="1">The sequence shown here is derived from an EMBL/GenBank/DDBJ whole genome shotgun (WGS) entry which is preliminary data.</text>
</comment>
<proteinExistence type="predicted"/>
<dbReference type="EMBL" id="JABDTM020000967">
    <property type="protein sequence ID" value="KAH0822580.1"/>
    <property type="molecule type" value="Genomic_DNA"/>
</dbReference>
<name>A0A8J6HPM3_TENMO</name>
<organism evidence="1 2">
    <name type="scientific">Tenebrio molitor</name>
    <name type="common">Yellow mealworm beetle</name>
    <dbReference type="NCBI Taxonomy" id="7067"/>
    <lineage>
        <taxon>Eukaryota</taxon>
        <taxon>Metazoa</taxon>
        <taxon>Ecdysozoa</taxon>
        <taxon>Arthropoda</taxon>
        <taxon>Hexapoda</taxon>
        <taxon>Insecta</taxon>
        <taxon>Pterygota</taxon>
        <taxon>Neoptera</taxon>
        <taxon>Endopterygota</taxon>
        <taxon>Coleoptera</taxon>
        <taxon>Polyphaga</taxon>
        <taxon>Cucujiformia</taxon>
        <taxon>Tenebrionidae</taxon>
        <taxon>Tenebrio</taxon>
    </lineage>
</organism>
<evidence type="ECO:0000313" key="1">
    <source>
        <dbReference type="EMBL" id="KAH0822580.1"/>
    </source>
</evidence>
<dbReference type="Proteomes" id="UP000719412">
    <property type="component" value="Unassembled WGS sequence"/>
</dbReference>
<protein>
    <submittedName>
        <fullName evidence="1">Uncharacterized protein</fullName>
    </submittedName>
</protein>
<keyword evidence="2" id="KW-1185">Reference proteome</keyword>
<accession>A0A8J6HPM3</accession>
<sequence>MTAQHNAALNPNNRPQDLIALQQRRVINGPNGEIIRALVPQAVPVMPQGEPPKVQFSPRAAVPMQHRPGPFYGHNPNLKREYYQNGSCLSGL</sequence>
<gene>
    <name evidence="1" type="ORF">GEV33_000211</name>
</gene>
<reference evidence="1" key="1">
    <citation type="journal article" date="2020" name="J Insects Food Feed">
        <title>The yellow mealworm (Tenebrio molitor) genome: a resource for the emerging insects as food and feed industry.</title>
        <authorList>
            <person name="Eriksson T."/>
            <person name="Andere A."/>
            <person name="Kelstrup H."/>
            <person name="Emery V."/>
            <person name="Picard C."/>
        </authorList>
    </citation>
    <scope>NUCLEOTIDE SEQUENCE</scope>
    <source>
        <strain evidence="1">Stoneville</strain>
        <tissue evidence="1">Whole head</tissue>
    </source>
</reference>
<reference evidence="1" key="2">
    <citation type="submission" date="2021-08" db="EMBL/GenBank/DDBJ databases">
        <authorList>
            <person name="Eriksson T."/>
        </authorList>
    </citation>
    <scope>NUCLEOTIDE SEQUENCE</scope>
    <source>
        <strain evidence="1">Stoneville</strain>
        <tissue evidence="1">Whole head</tissue>
    </source>
</reference>
<dbReference type="AlphaFoldDB" id="A0A8J6HPM3"/>
<evidence type="ECO:0000313" key="2">
    <source>
        <dbReference type="Proteomes" id="UP000719412"/>
    </source>
</evidence>